<proteinExistence type="predicted"/>
<accession>A0A267WKJ8</accession>
<comment type="caution">
    <text evidence="1">The sequence shown here is derived from an EMBL/GenBank/DDBJ whole genome shotgun (WGS) entry which is preliminary data.</text>
</comment>
<organism evidence="1 2">
    <name type="scientific">Bifidobacterium pseudocatenulatum</name>
    <dbReference type="NCBI Taxonomy" id="28026"/>
    <lineage>
        <taxon>Bacteria</taxon>
        <taxon>Bacillati</taxon>
        <taxon>Actinomycetota</taxon>
        <taxon>Actinomycetes</taxon>
        <taxon>Bifidobacteriales</taxon>
        <taxon>Bifidobacteriaceae</taxon>
        <taxon>Bifidobacterium</taxon>
    </lineage>
</organism>
<dbReference type="Proteomes" id="UP000216789">
    <property type="component" value="Unassembled WGS sequence"/>
</dbReference>
<evidence type="ECO:0000313" key="1">
    <source>
        <dbReference type="EMBL" id="PAC73143.1"/>
    </source>
</evidence>
<protein>
    <submittedName>
        <fullName evidence="1">Uncharacterized protein</fullName>
    </submittedName>
</protein>
<gene>
    <name evidence="1" type="ORF">BPS1E_1362</name>
</gene>
<dbReference type="InterPro" id="IPR014948">
    <property type="entry name" value="BrxA"/>
</dbReference>
<dbReference type="Gene3D" id="1.10.3540.10">
    <property type="entry name" value="uncharacterized protein from magnetospirillum magneticum domain"/>
    <property type="match status" value="1"/>
</dbReference>
<dbReference type="Pfam" id="PF08849">
    <property type="entry name" value="BrxA"/>
    <property type="match status" value="1"/>
</dbReference>
<name>A0A267WKJ8_BIFPS</name>
<sequence length="213" mass="24524">MWIVMCRYYAIVGEFAGEVLKKHYLVGNLHLGLEDYARFIANKATWHPELEAISEGTAKKLRSNLFKAMVEAHLFDKNSDTVVSFLPSPSLADLLMKRPDSFGFSRCVNHPCEREWGIARLISSQALKLPMSTVILMISLICTRLWSPYYICDYPLRQELIEESYQYVLCDIHMGVWFKGVHWQDVYEIPSDAICELIVNASALQLQLFEHSD</sequence>
<dbReference type="InterPro" id="IPR023137">
    <property type="entry name" value="BrxA_sf"/>
</dbReference>
<dbReference type="AlphaFoldDB" id="A0A267WKJ8"/>
<reference evidence="1 2" key="1">
    <citation type="journal article" date="2017" name="ISME J.">
        <title>Unveiling bifidobacterial biogeography across the mammalian branch of the tree of life.</title>
        <authorList>
            <person name="Milani C."/>
            <person name="Mangifesta M."/>
            <person name="Mancabelli L."/>
            <person name="Lugli G.A."/>
            <person name="James K."/>
            <person name="Duranti S."/>
            <person name="Turroni F."/>
            <person name="Ferrario C."/>
            <person name="Ossiprandi M.C."/>
            <person name="van Sinderen D."/>
            <person name="Ventura M."/>
        </authorList>
    </citation>
    <scope>NUCLEOTIDE SEQUENCE [LARGE SCALE GENOMIC DNA]</scope>
    <source>
        <strain evidence="1 2">1E</strain>
    </source>
</reference>
<evidence type="ECO:0000313" key="2">
    <source>
        <dbReference type="Proteomes" id="UP000216789"/>
    </source>
</evidence>
<dbReference type="EMBL" id="MNLB01000008">
    <property type="protein sequence ID" value="PAC73143.1"/>
    <property type="molecule type" value="Genomic_DNA"/>
</dbReference>